<gene>
    <name evidence="5" type="ORF">BRPE64_ECDS02890</name>
</gene>
<sequence>MGHRASSIQGEPASSRRAPTAGIDARQHLLLAADDLFYEEGVRSVGIDAIVERAGVNKMSLYRQFSSKDDLMLAYLDMRNERVFERLEESIGKHPGEPARQIQQYIEDLARRASQACFRGCPFVNVSTEFPNPSHPARAVALEHKMRLITRLAELCTQAGVQEPYALANALALLIEGIYASSQTYGAGGGPVMAAPLVARQLISQACNHPEKNQGLASSSKTSRPVEPGSERIPQDSARSC</sequence>
<dbReference type="PROSITE" id="PS50977">
    <property type="entry name" value="HTH_TETR_2"/>
    <property type="match status" value="1"/>
</dbReference>
<keyword evidence="6" id="KW-1185">Reference proteome</keyword>
<feature type="region of interest" description="Disordered" evidence="3">
    <location>
        <begin position="210"/>
        <end position="241"/>
    </location>
</feature>
<dbReference type="InterPro" id="IPR009057">
    <property type="entry name" value="Homeodomain-like_sf"/>
</dbReference>
<geneLocation type="plasmid" evidence="5 6">
    <name>p2</name>
</geneLocation>
<dbReference type="GO" id="GO:0003700">
    <property type="term" value="F:DNA-binding transcription factor activity"/>
    <property type="evidence" value="ECO:0007669"/>
    <property type="project" value="TreeGrafter"/>
</dbReference>
<feature type="DNA-binding region" description="H-T-H motif" evidence="2">
    <location>
        <begin position="46"/>
        <end position="65"/>
    </location>
</feature>
<dbReference type="GO" id="GO:0000976">
    <property type="term" value="F:transcription cis-regulatory region binding"/>
    <property type="evidence" value="ECO:0007669"/>
    <property type="project" value="TreeGrafter"/>
</dbReference>
<evidence type="ECO:0000313" key="5">
    <source>
        <dbReference type="EMBL" id="BAO94171.1"/>
    </source>
</evidence>
<feature type="domain" description="HTH tetR-type" evidence="4">
    <location>
        <begin position="23"/>
        <end position="83"/>
    </location>
</feature>
<name>A0A060PKS7_9BURK</name>
<keyword evidence="5" id="KW-0614">Plasmid</keyword>
<accession>A0A060PKS7</accession>
<dbReference type="InterPro" id="IPR050109">
    <property type="entry name" value="HTH-type_TetR-like_transc_reg"/>
</dbReference>
<dbReference type="SUPFAM" id="SSF48498">
    <property type="entry name" value="Tetracyclin repressor-like, C-terminal domain"/>
    <property type="match status" value="1"/>
</dbReference>
<evidence type="ECO:0000313" key="6">
    <source>
        <dbReference type="Proteomes" id="UP000013966"/>
    </source>
</evidence>
<dbReference type="Gene3D" id="1.10.357.10">
    <property type="entry name" value="Tetracycline Repressor, domain 2"/>
    <property type="match status" value="1"/>
</dbReference>
<dbReference type="OrthoDB" id="116240at2"/>
<dbReference type="PANTHER" id="PTHR30055:SF200">
    <property type="entry name" value="HTH-TYPE TRANSCRIPTIONAL REPRESSOR BDCR"/>
    <property type="match status" value="1"/>
</dbReference>
<reference evidence="5 6" key="1">
    <citation type="journal article" date="2013" name="Genome Announc.">
        <title>Complete Genome Sequence of Burkholderia sp. Strain RPE64, Bacterial Symbiont of the Bean Bug Riptortus pedestris.</title>
        <authorList>
            <person name="Shibata T.F."/>
            <person name="Maeda T."/>
            <person name="Nikoh N."/>
            <person name="Yamaguchi K."/>
            <person name="Oshima K."/>
            <person name="Hattori M."/>
            <person name="Nishiyama T."/>
            <person name="Hasebe M."/>
            <person name="Fukatsu T."/>
            <person name="Kikuchi Y."/>
            <person name="Shigenobu S."/>
        </authorList>
    </citation>
    <scope>NUCLEOTIDE SEQUENCE [LARGE SCALE GENOMIC DNA]</scope>
    <source>
        <plasmid evidence="5 6">p2</plasmid>
    </source>
</reference>
<evidence type="ECO:0000256" key="3">
    <source>
        <dbReference type="SAM" id="MobiDB-lite"/>
    </source>
</evidence>
<protein>
    <submittedName>
        <fullName evidence="5">Transcriptional regulator TetR family</fullName>
    </submittedName>
</protein>
<dbReference type="HOGENOM" id="CLU_069356_23_1_4"/>
<dbReference type="RefSeq" id="WP_084675956.1">
    <property type="nucleotide sequence ID" value="NC_021295.1"/>
</dbReference>
<reference evidence="5 6" key="2">
    <citation type="journal article" date="2018" name="Int. J. Syst. Evol. Microbiol.">
        <title>Burkholderia insecticola sp. nov., a gut symbiotic bacterium of the bean bug Riptortus pedestris.</title>
        <authorList>
            <person name="Takeshita K."/>
            <person name="Tamaki H."/>
            <person name="Ohbayashi T."/>
            <person name="Meng X.-Y."/>
            <person name="Sone T."/>
            <person name="Mitani Y."/>
            <person name="Peeters C."/>
            <person name="Kikuchi Y."/>
            <person name="Vandamme P."/>
        </authorList>
    </citation>
    <scope>NUCLEOTIDE SEQUENCE [LARGE SCALE GENOMIC DNA]</scope>
    <source>
        <strain evidence="5">RPE64</strain>
        <plasmid evidence="5 6">p2</plasmid>
    </source>
</reference>
<dbReference type="Pfam" id="PF00440">
    <property type="entry name" value="TetR_N"/>
    <property type="match status" value="1"/>
</dbReference>
<dbReference type="PRINTS" id="PR00455">
    <property type="entry name" value="HTHTETR"/>
</dbReference>
<dbReference type="SUPFAM" id="SSF46689">
    <property type="entry name" value="Homeodomain-like"/>
    <property type="match status" value="1"/>
</dbReference>
<organism evidence="5 6">
    <name type="scientific">Caballeronia insecticola</name>
    <dbReference type="NCBI Taxonomy" id="758793"/>
    <lineage>
        <taxon>Bacteria</taxon>
        <taxon>Pseudomonadati</taxon>
        <taxon>Pseudomonadota</taxon>
        <taxon>Betaproteobacteria</taxon>
        <taxon>Burkholderiales</taxon>
        <taxon>Burkholderiaceae</taxon>
        <taxon>Caballeronia</taxon>
    </lineage>
</organism>
<evidence type="ECO:0000256" key="2">
    <source>
        <dbReference type="PROSITE-ProRule" id="PRU00335"/>
    </source>
</evidence>
<dbReference type="EMBL" id="AP013062">
    <property type="protein sequence ID" value="BAO94171.1"/>
    <property type="molecule type" value="Genomic_DNA"/>
</dbReference>
<dbReference type="AlphaFoldDB" id="A0A060PKS7"/>
<dbReference type="InterPro" id="IPR036271">
    <property type="entry name" value="Tet_transcr_reg_TetR-rel_C_sf"/>
</dbReference>
<evidence type="ECO:0000259" key="4">
    <source>
        <dbReference type="PROSITE" id="PS50977"/>
    </source>
</evidence>
<dbReference type="PANTHER" id="PTHR30055">
    <property type="entry name" value="HTH-TYPE TRANSCRIPTIONAL REGULATOR RUTR"/>
    <property type="match status" value="1"/>
</dbReference>
<keyword evidence="1 2" id="KW-0238">DNA-binding</keyword>
<evidence type="ECO:0000256" key="1">
    <source>
        <dbReference type="ARBA" id="ARBA00023125"/>
    </source>
</evidence>
<dbReference type="InterPro" id="IPR001647">
    <property type="entry name" value="HTH_TetR"/>
</dbReference>
<proteinExistence type="predicted"/>
<dbReference type="Proteomes" id="UP000013966">
    <property type="component" value="Plasmid p2"/>
</dbReference>
<dbReference type="KEGG" id="buo:BRPE64_ECDS02890"/>